<dbReference type="Proteomes" id="UP000828048">
    <property type="component" value="Chromosome 12"/>
</dbReference>
<name>A0ACB7ZFI6_9ERIC</name>
<gene>
    <name evidence="1" type="ORF">Vadar_031790</name>
</gene>
<dbReference type="EMBL" id="CM037162">
    <property type="protein sequence ID" value="KAH7864614.1"/>
    <property type="molecule type" value="Genomic_DNA"/>
</dbReference>
<keyword evidence="2" id="KW-1185">Reference proteome</keyword>
<accession>A0ACB7ZFI6</accession>
<proteinExistence type="predicted"/>
<sequence length="1009" mass="114416">MASSPTSSSYSAFSSPFSSSWKFSDLPVAALRDKIVEKIQENRVTLIVGETGCGKSSQVPQFLLEENIQPILCTQPRRFAVVAVARMVAKSRNCEIGSEVGYHIGHSRVVSARSKIVFKTAGVLLDEMREKGLNALKYKAIILDEVHERSVESDLVLVCVKQFLMKNNDLRVVLMSATADIARYRDYFKDLGRGERVEVLAIPSSGQNTLYQRRVSYLEQVTGLLGISSENLSLKYCSGTTPSIADADIKPEVHKLIHDLVLHIHKTEPDMEKSILIFLPTYQSLEQQWSLLKPLSLWFKVHILHSSIDIEKALTAMKIWRSYRKVILATNIAESSVTIPKVAFVIDSCRSLQVFWDSNRKMESAELSWVSRSQAEQRKGRTGRTCDGHIYRLVEGPFFNQLREFEPPAITRLSLRQQVLLICCAESRPINDPKVLLQKALDPPDPEVVEDALNLLVHIHALEKTSPRGRYEPTFYGRLLSTFSLSFDASMLILKFGDMGMLREGILLGILMDTQPLPILRPFGQDILFGMYTDNYYSGENTNTAVNGRKEVAFMANLCAFQFWQRVYKDKLRLKRLKQHLNFDETKVSEEEWCSFHNLVQPSLHHVAEIYEDILNSIHRFRPKFLSESDGLPSYYEPYGFQHTCLLTCQQNGYTDALATDNEDLELSETTTCISAPFVPSNYFKSYEVAEKFATVIKEIRVQDTQDISGDENKYASGDGPYIPGEASLCRYFVKGLCNRGNQCPFSHSLQSHRPVCKFFLSLKGCKNGESCFFYHDLGQSPSSFNRPSLCFPEDENVDAALLLRLFPTSSYGCILLLDDTGLHFSLHLANHYDPSQIICTTSLPEGSILEPSLANAQILWGLSHPNETIMSKAADNPIPWNDVKCVLWFPNFDGSSENWEEQKSVVRSFFECLAIRMTEEALLGVHVILTMNNIRFSQLQVEKLGRESFFFLRESFPFDESSFGRLSDKVNIKKPMVVSKPISYVFYMNLPLVNPSDDYTTAFHHLSL</sequence>
<comment type="caution">
    <text evidence="1">The sequence shown here is derived from an EMBL/GenBank/DDBJ whole genome shotgun (WGS) entry which is preliminary data.</text>
</comment>
<reference evidence="1 2" key="1">
    <citation type="journal article" date="2021" name="Hortic Res">
        <title>High-quality reference genome and annotation aids understanding of berry development for evergreen blueberry (Vaccinium darrowii).</title>
        <authorList>
            <person name="Yu J."/>
            <person name="Hulse-Kemp A.M."/>
            <person name="Babiker E."/>
            <person name="Staton M."/>
        </authorList>
    </citation>
    <scope>NUCLEOTIDE SEQUENCE [LARGE SCALE GENOMIC DNA]</scope>
    <source>
        <strain evidence="2">cv. NJ 8807/NJ 8810</strain>
        <tissue evidence="1">Young leaf</tissue>
    </source>
</reference>
<evidence type="ECO:0000313" key="1">
    <source>
        <dbReference type="EMBL" id="KAH7864614.1"/>
    </source>
</evidence>
<evidence type="ECO:0000313" key="2">
    <source>
        <dbReference type="Proteomes" id="UP000828048"/>
    </source>
</evidence>
<protein>
    <submittedName>
        <fullName evidence="1">Uncharacterized protein</fullName>
    </submittedName>
</protein>
<organism evidence="1 2">
    <name type="scientific">Vaccinium darrowii</name>
    <dbReference type="NCBI Taxonomy" id="229202"/>
    <lineage>
        <taxon>Eukaryota</taxon>
        <taxon>Viridiplantae</taxon>
        <taxon>Streptophyta</taxon>
        <taxon>Embryophyta</taxon>
        <taxon>Tracheophyta</taxon>
        <taxon>Spermatophyta</taxon>
        <taxon>Magnoliopsida</taxon>
        <taxon>eudicotyledons</taxon>
        <taxon>Gunneridae</taxon>
        <taxon>Pentapetalae</taxon>
        <taxon>asterids</taxon>
        <taxon>Ericales</taxon>
        <taxon>Ericaceae</taxon>
        <taxon>Vaccinioideae</taxon>
        <taxon>Vaccinieae</taxon>
        <taxon>Vaccinium</taxon>
    </lineage>
</organism>